<keyword evidence="2" id="KW-1185">Reference proteome</keyword>
<dbReference type="Proteomes" id="UP000887116">
    <property type="component" value="Unassembled WGS sequence"/>
</dbReference>
<gene>
    <name evidence="1" type="ORF">TNCT_166161</name>
</gene>
<evidence type="ECO:0000313" key="1">
    <source>
        <dbReference type="EMBL" id="GFR02342.1"/>
    </source>
</evidence>
<organism evidence="1 2">
    <name type="scientific">Trichonephila clavata</name>
    <name type="common">Joro spider</name>
    <name type="synonym">Nephila clavata</name>
    <dbReference type="NCBI Taxonomy" id="2740835"/>
    <lineage>
        <taxon>Eukaryota</taxon>
        <taxon>Metazoa</taxon>
        <taxon>Ecdysozoa</taxon>
        <taxon>Arthropoda</taxon>
        <taxon>Chelicerata</taxon>
        <taxon>Arachnida</taxon>
        <taxon>Araneae</taxon>
        <taxon>Araneomorphae</taxon>
        <taxon>Entelegynae</taxon>
        <taxon>Araneoidea</taxon>
        <taxon>Nephilidae</taxon>
        <taxon>Trichonephila</taxon>
    </lineage>
</organism>
<protein>
    <submittedName>
        <fullName evidence="1">Uncharacterized protein</fullName>
    </submittedName>
</protein>
<evidence type="ECO:0000313" key="2">
    <source>
        <dbReference type="Proteomes" id="UP000887116"/>
    </source>
</evidence>
<name>A0A8X6GDU4_TRICU</name>
<reference evidence="1" key="1">
    <citation type="submission" date="2020-07" db="EMBL/GenBank/DDBJ databases">
        <title>Multicomponent nature underlies the extraordinary mechanical properties of spider dragline silk.</title>
        <authorList>
            <person name="Kono N."/>
            <person name="Nakamura H."/>
            <person name="Mori M."/>
            <person name="Yoshida Y."/>
            <person name="Ohtoshi R."/>
            <person name="Malay A.D."/>
            <person name="Moran D.A.P."/>
            <person name="Tomita M."/>
            <person name="Numata K."/>
            <person name="Arakawa K."/>
        </authorList>
    </citation>
    <scope>NUCLEOTIDE SEQUENCE</scope>
</reference>
<dbReference type="EMBL" id="BMAO01005585">
    <property type="protein sequence ID" value="GFR02342.1"/>
    <property type="molecule type" value="Genomic_DNA"/>
</dbReference>
<comment type="caution">
    <text evidence="1">The sequence shown here is derived from an EMBL/GenBank/DDBJ whole genome shotgun (WGS) entry which is preliminary data.</text>
</comment>
<accession>A0A8X6GDU4</accession>
<proteinExistence type="predicted"/>
<sequence length="105" mass="11806">MTNTSLTANALAVQLEMFATLIDVLNRTALNTIELLHQSHSCSVHIRYGSSAQATGRHRGRTDCSQPPIKSLWRNCTENFKLLLYSSETFRINIVFAAPQRWLSA</sequence>
<dbReference type="AlphaFoldDB" id="A0A8X6GDU4"/>